<feature type="region of interest" description="Disordered" evidence="5">
    <location>
        <begin position="1"/>
        <end position="43"/>
    </location>
</feature>
<organism evidence="7">
    <name type="scientific">Micromonas pusilla (strain CCMP1545)</name>
    <name type="common">Picoplanktonic green alga</name>
    <dbReference type="NCBI Taxonomy" id="564608"/>
    <lineage>
        <taxon>Eukaryota</taxon>
        <taxon>Viridiplantae</taxon>
        <taxon>Chlorophyta</taxon>
        <taxon>Mamiellophyceae</taxon>
        <taxon>Mamiellales</taxon>
        <taxon>Mamiellaceae</taxon>
        <taxon>Micromonas</taxon>
    </lineage>
</organism>
<dbReference type="PANTHER" id="PTHR21349:SF0">
    <property type="entry name" value="LARGE RIBOSOMAL SUBUNIT PROTEIN BL21M"/>
    <property type="match status" value="1"/>
</dbReference>
<dbReference type="GO" id="GO:0003723">
    <property type="term" value="F:RNA binding"/>
    <property type="evidence" value="ECO:0007669"/>
    <property type="project" value="InterPro"/>
</dbReference>
<dbReference type="NCBIfam" id="TIGR00061">
    <property type="entry name" value="L21"/>
    <property type="match status" value="1"/>
</dbReference>
<evidence type="ECO:0000256" key="1">
    <source>
        <dbReference type="ARBA" id="ARBA00008563"/>
    </source>
</evidence>
<dbReference type="GO" id="GO:1990904">
    <property type="term" value="C:ribonucleoprotein complex"/>
    <property type="evidence" value="ECO:0007669"/>
    <property type="project" value="UniProtKB-KW"/>
</dbReference>
<keyword evidence="2" id="KW-0689">Ribosomal protein</keyword>
<proteinExistence type="inferred from homology"/>
<feature type="compositionally biased region" description="Low complexity" evidence="5">
    <location>
        <begin position="15"/>
        <end position="25"/>
    </location>
</feature>
<dbReference type="GO" id="GO:0005840">
    <property type="term" value="C:ribosome"/>
    <property type="evidence" value="ECO:0007669"/>
    <property type="project" value="UniProtKB-KW"/>
</dbReference>
<dbReference type="HAMAP" id="MF_01363">
    <property type="entry name" value="Ribosomal_bL21"/>
    <property type="match status" value="1"/>
</dbReference>
<evidence type="ECO:0000256" key="5">
    <source>
        <dbReference type="SAM" id="MobiDB-lite"/>
    </source>
</evidence>
<sequence>MTPLARVAPELARGASSSSASSSSSDEAAVPAREKESNALGRAPRPSDAFAVVALGSTQMKVTTDDLVFVEKMRNYDVNDEVDLRAVLMLGDASRTIVGRPTVRGARVRAIVEEHFRDAKKLVFKKRRRKGFQRTFGHRSELTGLRIVEIDHGGLLR</sequence>
<gene>
    <name evidence="6" type="ORF">MICPUCDRAFT_51973</name>
</gene>
<reference evidence="6 7" key="1">
    <citation type="journal article" date="2009" name="Science">
        <title>Green evolution and dynamic adaptations revealed by genomes of the marine picoeukaryotes Micromonas.</title>
        <authorList>
            <person name="Worden A.Z."/>
            <person name="Lee J.H."/>
            <person name="Mock T."/>
            <person name="Rouze P."/>
            <person name="Simmons M.P."/>
            <person name="Aerts A.L."/>
            <person name="Allen A.E."/>
            <person name="Cuvelier M.L."/>
            <person name="Derelle E."/>
            <person name="Everett M.V."/>
            <person name="Foulon E."/>
            <person name="Grimwood J."/>
            <person name="Gundlach H."/>
            <person name="Henrissat B."/>
            <person name="Napoli C."/>
            <person name="McDonald S.M."/>
            <person name="Parker M.S."/>
            <person name="Rombauts S."/>
            <person name="Salamov A."/>
            <person name="Von Dassow P."/>
            <person name="Badger J.H."/>
            <person name="Coutinho P.M."/>
            <person name="Demir E."/>
            <person name="Dubchak I."/>
            <person name="Gentemann C."/>
            <person name="Eikrem W."/>
            <person name="Gready J.E."/>
            <person name="John U."/>
            <person name="Lanier W."/>
            <person name="Lindquist E.A."/>
            <person name="Lucas S."/>
            <person name="Mayer K.F."/>
            <person name="Moreau H."/>
            <person name="Not F."/>
            <person name="Otillar R."/>
            <person name="Panaud O."/>
            <person name="Pangilinan J."/>
            <person name="Paulsen I."/>
            <person name="Piegu B."/>
            <person name="Poliakov A."/>
            <person name="Robbens S."/>
            <person name="Schmutz J."/>
            <person name="Toulza E."/>
            <person name="Wyss T."/>
            <person name="Zelensky A."/>
            <person name="Zhou K."/>
            <person name="Armbrust E.V."/>
            <person name="Bhattacharya D."/>
            <person name="Goodenough U.W."/>
            <person name="Van de Peer Y."/>
            <person name="Grigoriev I.V."/>
        </authorList>
    </citation>
    <scope>NUCLEOTIDE SEQUENCE [LARGE SCALE GENOMIC DNA]</scope>
    <source>
        <strain evidence="6 7">CCMP1545</strain>
    </source>
</reference>
<dbReference type="OrthoDB" id="5994at2759"/>
<evidence type="ECO:0000256" key="2">
    <source>
        <dbReference type="ARBA" id="ARBA00022980"/>
    </source>
</evidence>
<evidence type="ECO:0000313" key="7">
    <source>
        <dbReference type="Proteomes" id="UP000001876"/>
    </source>
</evidence>
<dbReference type="EMBL" id="GG663746">
    <property type="protein sequence ID" value="EEH53338.1"/>
    <property type="molecule type" value="Genomic_DNA"/>
</dbReference>
<accession>C1N2Z2</accession>
<evidence type="ECO:0000256" key="4">
    <source>
        <dbReference type="ARBA" id="ARBA00044129"/>
    </source>
</evidence>
<dbReference type="GO" id="GO:0006412">
    <property type="term" value="P:translation"/>
    <property type="evidence" value="ECO:0007669"/>
    <property type="project" value="InterPro"/>
</dbReference>
<evidence type="ECO:0000256" key="3">
    <source>
        <dbReference type="ARBA" id="ARBA00023274"/>
    </source>
</evidence>
<dbReference type="Pfam" id="PF00829">
    <property type="entry name" value="Ribosomal_L21p"/>
    <property type="match status" value="1"/>
</dbReference>
<dbReference type="SUPFAM" id="SSF141091">
    <property type="entry name" value="L21p-like"/>
    <property type="match status" value="1"/>
</dbReference>
<keyword evidence="3" id="KW-0687">Ribonucleoprotein</keyword>
<dbReference type="AlphaFoldDB" id="C1N2Z2"/>
<dbReference type="RefSeq" id="XP_003062519.1">
    <property type="nucleotide sequence ID" value="XM_003062473.1"/>
</dbReference>
<dbReference type="OMA" id="LIGSHQF"/>
<dbReference type="GO" id="GO:0003735">
    <property type="term" value="F:structural constituent of ribosome"/>
    <property type="evidence" value="ECO:0007669"/>
    <property type="project" value="InterPro"/>
</dbReference>
<dbReference type="GO" id="GO:0005737">
    <property type="term" value="C:cytoplasm"/>
    <property type="evidence" value="ECO:0007669"/>
    <property type="project" value="UniProtKB-ARBA"/>
</dbReference>
<dbReference type="STRING" id="564608.C1N2Z2"/>
<dbReference type="PANTHER" id="PTHR21349">
    <property type="entry name" value="50S RIBOSOMAL PROTEIN L21"/>
    <property type="match status" value="1"/>
</dbReference>
<name>C1N2Z2_MICPC</name>
<comment type="similarity">
    <text evidence="1">Belongs to the bacterial ribosomal protein bL21 family.</text>
</comment>
<dbReference type="InterPro" id="IPR036164">
    <property type="entry name" value="bL21-like_sf"/>
</dbReference>
<dbReference type="InterPro" id="IPR001787">
    <property type="entry name" value="Ribosomal_bL21"/>
</dbReference>
<dbReference type="KEGG" id="mpp:MICPUCDRAFT_51973"/>
<protein>
    <recommendedName>
        <fullName evidence="4">Large ribosomal subunit protein bL21m</fullName>
    </recommendedName>
</protein>
<keyword evidence="7" id="KW-1185">Reference proteome</keyword>
<dbReference type="eggNOG" id="KOG1686">
    <property type="taxonomic scope" value="Eukaryota"/>
</dbReference>
<dbReference type="Proteomes" id="UP000001876">
    <property type="component" value="Unassembled WGS sequence"/>
</dbReference>
<evidence type="ECO:0000313" key="6">
    <source>
        <dbReference type="EMBL" id="EEH53338.1"/>
    </source>
</evidence>
<dbReference type="GeneID" id="9687729"/>
<dbReference type="InterPro" id="IPR028909">
    <property type="entry name" value="bL21-like"/>
</dbReference>